<comment type="caution">
    <text evidence="6">The sequence shown here is derived from an EMBL/GenBank/DDBJ whole genome shotgun (WGS) entry which is preliminary data.</text>
</comment>
<dbReference type="EMBL" id="CAMAPD010000015">
    <property type="protein sequence ID" value="CAH9063862.1"/>
    <property type="molecule type" value="Genomic_DNA"/>
</dbReference>
<protein>
    <recommendedName>
        <fullName evidence="1">peptidylprolyl isomerase</fullName>
        <ecNumber evidence="1">5.2.1.8</ecNumber>
    </recommendedName>
</protein>
<proteinExistence type="predicted"/>
<sequence>MKLGLLGSFCIFFQIANTADAQTPKAPHEIVSQAPASAWRLVNNDDVLKIQLPTGPVYIELNPILAPNHVANIKLLAREQFYDGLSMYRFVEGFVAQGGDASNSKVTKHAKKQLSAELILNSKKPFLSVTALNMVDGYAQRTGFFSGFAVAQNLQATQTWQTHCTGAFAMAREDALNSGGTEFYITLSAQRYLDKNTTVFGQVLSGMEHVQKLDRSPTHGQVFNHIESVRVLSDIASKDKQRFKVFNTSHDDFKTLIEARKNRPEAWFVAKPNYLDVCAIKVPVSTFTVD</sequence>
<dbReference type="EMBL" id="CAMAPC010000019">
    <property type="protein sequence ID" value="CAH9064954.1"/>
    <property type="molecule type" value="Genomic_DNA"/>
</dbReference>
<feature type="domain" description="PPIase cyclophilin-type" evidence="4">
    <location>
        <begin position="46"/>
        <end position="237"/>
    </location>
</feature>
<dbReference type="PANTHER" id="PTHR45625">
    <property type="entry name" value="PEPTIDYL-PROLYL CIS-TRANS ISOMERASE-RELATED"/>
    <property type="match status" value="1"/>
</dbReference>
<dbReference type="GO" id="GO:0003755">
    <property type="term" value="F:peptidyl-prolyl cis-trans isomerase activity"/>
    <property type="evidence" value="ECO:0007669"/>
    <property type="project" value="UniProtKB-KW"/>
</dbReference>
<evidence type="ECO:0000313" key="5">
    <source>
        <dbReference type="EMBL" id="CAH9063862.1"/>
    </source>
</evidence>
<reference evidence="6 8" key="1">
    <citation type="submission" date="2022-07" db="EMBL/GenBank/DDBJ databases">
        <authorList>
            <person name="Criscuolo A."/>
        </authorList>
    </citation>
    <scope>NUCLEOTIDE SEQUENCE</scope>
    <source>
        <strain evidence="8">CIP 111951</strain>
        <strain evidence="6">CIP111854</strain>
        <strain evidence="5">CIP111951</strain>
    </source>
</reference>
<dbReference type="SUPFAM" id="SSF50891">
    <property type="entry name" value="Cyclophilin-like"/>
    <property type="match status" value="1"/>
</dbReference>
<evidence type="ECO:0000256" key="3">
    <source>
        <dbReference type="ARBA" id="ARBA00023235"/>
    </source>
</evidence>
<dbReference type="InterPro" id="IPR002130">
    <property type="entry name" value="Cyclophilin-type_PPIase_dom"/>
</dbReference>
<keyword evidence="3" id="KW-0413">Isomerase</keyword>
<dbReference type="Proteomes" id="UP001152467">
    <property type="component" value="Unassembled WGS sequence"/>
</dbReference>
<dbReference type="Pfam" id="PF00160">
    <property type="entry name" value="Pro_isomerase"/>
    <property type="match status" value="1"/>
</dbReference>
<keyword evidence="2" id="KW-0697">Rotamase</keyword>
<evidence type="ECO:0000313" key="7">
    <source>
        <dbReference type="Proteomes" id="UP001152467"/>
    </source>
</evidence>
<dbReference type="PANTHER" id="PTHR45625:SF4">
    <property type="entry name" value="PEPTIDYLPROLYL ISOMERASE DOMAIN AND WD REPEAT-CONTAINING PROTEIN 1"/>
    <property type="match status" value="1"/>
</dbReference>
<evidence type="ECO:0000256" key="2">
    <source>
        <dbReference type="ARBA" id="ARBA00023110"/>
    </source>
</evidence>
<evidence type="ECO:0000313" key="6">
    <source>
        <dbReference type="EMBL" id="CAH9064954.1"/>
    </source>
</evidence>
<dbReference type="Gene3D" id="2.40.100.10">
    <property type="entry name" value="Cyclophilin-like"/>
    <property type="match status" value="1"/>
</dbReference>
<evidence type="ECO:0000259" key="4">
    <source>
        <dbReference type="PROSITE" id="PS50072"/>
    </source>
</evidence>
<evidence type="ECO:0000256" key="1">
    <source>
        <dbReference type="ARBA" id="ARBA00013194"/>
    </source>
</evidence>
<dbReference type="Proteomes" id="UP001152485">
    <property type="component" value="Unassembled WGS sequence"/>
</dbReference>
<dbReference type="InterPro" id="IPR044666">
    <property type="entry name" value="Cyclophilin_A-like"/>
</dbReference>
<dbReference type="InterPro" id="IPR029000">
    <property type="entry name" value="Cyclophilin-like_dom_sf"/>
</dbReference>
<dbReference type="AlphaFoldDB" id="A0A9W4R3N1"/>
<dbReference type="PROSITE" id="PS50072">
    <property type="entry name" value="CSA_PPIASE_2"/>
    <property type="match status" value="1"/>
</dbReference>
<keyword evidence="7" id="KW-1185">Reference proteome</keyword>
<organism evidence="6 7">
    <name type="scientific">Pseudoalteromonas holothuriae</name>
    <dbReference type="NCBI Taxonomy" id="2963714"/>
    <lineage>
        <taxon>Bacteria</taxon>
        <taxon>Pseudomonadati</taxon>
        <taxon>Pseudomonadota</taxon>
        <taxon>Gammaproteobacteria</taxon>
        <taxon>Alteromonadales</taxon>
        <taxon>Pseudoalteromonadaceae</taxon>
        <taxon>Pseudoalteromonas</taxon>
    </lineage>
</organism>
<evidence type="ECO:0000313" key="8">
    <source>
        <dbReference type="Proteomes" id="UP001152485"/>
    </source>
</evidence>
<dbReference type="EC" id="5.2.1.8" evidence="1"/>
<name>A0A9W4R3N1_9GAMM</name>
<accession>A0A9W4R3N1</accession>
<dbReference type="RefSeq" id="WP_261594289.1">
    <property type="nucleotide sequence ID" value="NZ_CAMAPC010000019.1"/>
</dbReference>
<gene>
    <name evidence="6" type="ORF">PSECIP111854_03576</name>
    <name evidence="5" type="ORF">PSECIP111951_02987</name>
</gene>